<feature type="domain" description="3-octaprenyl-4-hydroxybenzoate carboxy-lyase-like Rift-related" evidence="2">
    <location>
        <begin position="124"/>
        <end position="325"/>
    </location>
</feature>
<feature type="domain" description="3-octaprenyl-4-hydroxybenzoate carboxy-lyase-like N-terminal" evidence="3">
    <location>
        <begin position="17"/>
        <end position="90"/>
    </location>
</feature>
<dbReference type="SUPFAM" id="SSF50475">
    <property type="entry name" value="FMN-binding split barrel"/>
    <property type="match status" value="1"/>
</dbReference>
<feature type="domain" description="3-octaprenyl-4-hydroxybenzoate carboxy-lyase-like C-terminal" evidence="4">
    <location>
        <begin position="505"/>
        <end position="572"/>
    </location>
</feature>
<dbReference type="Gene3D" id="3.40.1670.10">
    <property type="entry name" value="UbiD C-terminal domain-like"/>
    <property type="match status" value="2"/>
</dbReference>
<dbReference type="Pfam" id="PF20695">
    <property type="entry name" value="UbiD_N"/>
    <property type="match status" value="1"/>
</dbReference>
<comment type="caution">
    <text evidence="5">The sequence shown here is derived from an EMBL/GenBank/DDBJ whole genome shotgun (WGS) entry which is preliminary data.</text>
</comment>
<dbReference type="EMBL" id="JBHUMK010000059">
    <property type="protein sequence ID" value="MFD2610294.1"/>
    <property type="molecule type" value="Genomic_DNA"/>
</dbReference>
<dbReference type="PANTHER" id="PTHR30108">
    <property type="entry name" value="3-OCTAPRENYL-4-HYDROXYBENZOATE CARBOXY-LYASE-RELATED"/>
    <property type="match status" value="1"/>
</dbReference>
<dbReference type="InterPro" id="IPR049381">
    <property type="entry name" value="UbiD-like_C"/>
</dbReference>
<accession>A0ABW5P717</accession>
<feature type="domain" description="3-octaprenyl-4-hydroxybenzoate carboxy-lyase-like C-terminal" evidence="4">
    <location>
        <begin position="331"/>
        <end position="453"/>
    </location>
</feature>
<dbReference type="SUPFAM" id="SSF143968">
    <property type="entry name" value="UbiD C-terminal domain-like"/>
    <property type="match status" value="2"/>
</dbReference>
<dbReference type="NCBIfam" id="TIGR03701">
    <property type="entry name" value="mena_SCO4490"/>
    <property type="match status" value="1"/>
</dbReference>
<organism evidence="5 6">
    <name type="scientific">Deinococcus taklimakanensis</name>
    <dbReference type="NCBI Taxonomy" id="536443"/>
    <lineage>
        <taxon>Bacteria</taxon>
        <taxon>Thermotogati</taxon>
        <taxon>Deinococcota</taxon>
        <taxon>Deinococci</taxon>
        <taxon>Deinococcales</taxon>
        <taxon>Deinococcaceae</taxon>
        <taxon>Deinococcus</taxon>
    </lineage>
</organism>
<dbReference type="InterPro" id="IPR049383">
    <property type="entry name" value="UbiD-like_N"/>
</dbReference>
<dbReference type="InterPro" id="IPR048304">
    <property type="entry name" value="UbiD_Rift_dom"/>
</dbReference>
<evidence type="ECO:0000259" key="2">
    <source>
        <dbReference type="Pfam" id="PF01977"/>
    </source>
</evidence>
<keyword evidence="6" id="KW-1185">Reference proteome</keyword>
<dbReference type="Pfam" id="PF01977">
    <property type="entry name" value="UbiD"/>
    <property type="match status" value="1"/>
</dbReference>
<evidence type="ECO:0000256" key="1">
    <source>
        <dbReference type="ARBA" id="ARBA00010021"/>
    </source>
</evidence>
<dbReference type="NCBIfam" id="TIGR00148">
    <property type="entry name" value="UbiD family decarboxylase"/>
    <property type="match status" value="1"/>
</dbReference>
<gene>
    <name evidence="5" type="ORF">ACFSR9_12735</name>
</gene>
<name>A0ABW5P717_9DEIO</name>
<dbReference type="Pfam" id="PF20696">
    <property type="entry name" value="UbiD_C"/>
    <property type="match status" value="2"/>
</dbReference>
<sequence>MARPFQYSPDIQSFMRLLESRGELLRVREPVSRDLEITEVADRLVKKGGPAVLFENVKGSDYPVVMGLMGTRERMALAAGVRDLDELAQKIRALIDLGGGGSKFGLLSNLPKLKDAMNLPPRRVQSAPVQEVVWRGDEVDLSKIPVLKCWPEDGGPFVTLPLVITNDPETGERNMGMYRMQVMSKNTTGMHWQRHKTGTRHLEKAKKLGQRLEVAVAIGGDPALIYAATAPIPPVPGLNEFAVAGYLRGQRYPVVRGLTVDLEVPANAEFILEGYVDPQEDWVVEGPFGDHTGFYTLPDLYPLFHVTCVTMRRNPVYPATIVGRPPMEDAYLIEASERLFLPAAQLIIPEIVDYHMPPAGVAHNLVVVSIKKEFPGQAYKVANGLFGLGQMMFAKVVVVVDENVKVSDMDAVWREVVQKAVPGRDTLTTRGPIDVLDHSSRGWGYGGKLIIDATTKRPEEIGSPKSSREGQAQDFAVDLFFPHPETNLPDFPGVLAQRQTADGYWFVALQKTRPGQARELAETFAAHPAADGVRQLLICDEQTDVNDPGDVWWTVLNNVDPERDVWNLPEGTGGLLAWDGTRKLPEEGFVRPWPPKIVMDEAVKRRVDALWHVWGLPEQWR</sequence>
<evidence type="ECO:0000313" key="6">
    <source>
        <dbReference type="Proteomes" id="UP001597475"/>
    </source>
</evidence>
<comment type="similarity">
    <text evidence="1">Belongs to the UbiD family.</text>
</comment>
<dbReference type="Gene3D" id="1.20.5.570">
    <property type="entry name" value="Single helix bin"/>
    <property type="match status" value="1"/>
</dbReference>
<evidence type="ECO:0000313" key="5">
    <source>
        <dbReference type="EMBL" id="MFD2610294.1"/>
    </source>
</evidence>
<protein>
    <submittedName>
        <fullName evidence="5">Menaquinone biosynthesis decarboxylase</fullName>
    </submittedName>
</protein>
<dbReference type="Proteomes" id="UP001597475">
    <property type="component" value="Unassembled WGS sequence"/>
</dbReference>
<proteinExistence type="inferred from homology"/>
<dbReference type="RefSeq" id="WP_386846359.1">
    <property type="nucleotide sequence ID" value="NZ_JBHUMK010000059.1"/>
</dbReference>
<dbReference type="InterPro" id="IPR002830">
    <property type="entry name" value="UbiD"/>
</dbReference>
<evidence type="ECO:0000259" key="3">
    <source>
        <dbReference type="Pfam" id="PF20695"/>
    </source>
</evidence>
<dbReference type="InterPro" id="IPR022390">
    <property type="entry name" value="HBDC"/>
</dbReference>
<dbReference type="PANTHER" id="PTHR30108:SF17">
    <property type="entry name" value="FERULIC ACID DECARBOXYLASE 1"/>
    <property type="match status" value="1"/>
</dbReference>
<evidence type="ECO:0000259" key="4">
    <source>
        <dbReference type="Pfam" id="PF20696"/>
    </source>
</evidence>
<reference evidence="6" key="1">
    <citation type="journal article" date="2019" name="Int. J. Syst. Evol. Microbiol.">
        <title>The Global Catalogue of Microorganisms (GCM) 10K type strain sequencing project: providing services to taxonomists for standard genome sequencing and annotation.</title>
        <authorList>
            <consortium name="The Broad Institute Genomics Platform"/>
            <consortium name="The Broad Institute Genome Sequencing Center for Infectious Disease"/>
            <person name="Wu L."/>
            <person name="Ma J."/>
        </authorList>
    </citation>
    <scope>NUCLEOTIDE SEQUENCE [LARGE SCALE GENOMIC DNA]</scope>
    <source>
        <strain evidence="6">KCTC 33842</strain>
    </source>
</reference>